<feature type="transmembrane region" description="Helical" evidence="6">
    <location>
        <begin position="358"/>
        <end position="378"/>
    </location>
</feature>
<dbReference type="GO" id="GO:0022857">
    <property type="term" value="F:transmembrane transporter activity"/>
    <property type="evidence" value="ECO:0007669"/>
    <property type="project" value="InterPro"/>
</dbReference>
<organism evidence="7 8">
    <name type="scientific">Haloplanus vescus</name>
    <dbReference type="NCBI Taxonomy" id="555874"/>
    <lineage>
        <taxon>Archaea</taxon>
        <taxon>Methanobacteriati</taxon>
        <taxon>Methanobacteriota</taxon>
        <taxon>Stenosarchaea group</taxon>
        <taxon>Halobacteria</taxon>
        <taxon>Halobacteriales</taxon>
        <taxon>Haloferacaceae</taxon>
        <taxon>Haloplanus</taxon>
    </lineage>
</organism>
<evidence type="ECO:0000313" key="8">
    <source>
        <dbReference type="Proteomes" id="UP000236755"/>
    </source>
</evidence>
<keyword evidence="3 6" id="KW-0812">Transmembrane</keyword>
<comment type="subcellular location">
    <subcellularLocation>
        <location evidence="1">Cell membrane</location>
        <topology evidence="1">Multi-pass membrane protein</topology>
    </subcellularLocation>
</comment>
<evidence type="ECO:0000256" key="6">
    <source>
        <dbReference type="SAM" id="Phobius"/>
    </source>
</evidence>
<feature type="transmembrane region" description="Helical" evidence="6">
    <location>
        <begin position="124"/>
        <end position="146"/>
    </location>
</feature>
<dbReference type="Gene3D" id="1.20.1740.10">
    <property type="entry name" value="Amino acid/polyamine transporter I"/>
    <property type="match status" value="1"/>
</dbReference>
<feature type="transmembrane region" description="Helical" evidence="6">
    <location>
        <begin position="166"/>
        <end position="189"/>
    </location>
</feature>
<feature type="transmembrane region" description="Helical" evidence="6">
    <location>
        <begin position="326"/>
        <end position="346"/>
    </location>
</feature>
<evidence type="ECO:0000256" key="1">
    <source>
        <dbReference type="ARBA" id="ARBA00004651"/>
    </source>
</evidence>
<keyword evidence="8" id="KW-1185">Reference proteome</keyword>
<keyword evidence="2" id="KW-1003">Cell membrane</keyword>
<feature type="transmembrane region" description="Helical" evidence="6">
    <location>
        <begin position="20"/>
        <end position="43"/>
    </location>
</feature>
<dbReference type="EMBL" id="FNQT01000002">
    <property type="protein sequence ID" value="SEA08005.1"/>
    <property type="molecule type" value="Genomic_DNA"/>
</dbReference>
<dbReference type="Proteomes" id="UP000236755">
    <property type="component" value="Unassembled WGS sequence"/>
</dbReference>
<dbReference type="InterPro" id="IPR050367">
    <property type="entry name" value="APC_superfamily"/>
</dbReference>
<keyword evidence="5 6" id="KW-0472">Membrane</keyword>
<protein>
    <submittedName>
        <fullName evidence="7">Amino acid transporter</fullName>
    </submittedName>
</protein>
<proteinExistence type="predicted"/>
<dbReference type="PANTHER" id="PTHR42770:SF7">
    <property type="entry name" value="MEMBRANE PROTEIN"/>
    <property type="match status" value="1"/>
</dbReference>
<evidence type="ECO:0000256" key="4">
    <source>
        <dbReference type="ARBA" id="ARBA00022989"/>
    </source>
</evidence>
<dbReference type="Pfam" id="PF13520">
    <property type="entry name" value="AA_permease_2"/>
    <property type="match status" value="1"/>
</dbReference>
<evidence type="ECO:0000313" key="7">
    <source>
        <dbReference type="EMBL" id="SEA08005.1"/>
    </source>
</evidence>
<dbReference type="PIRSF" id="PIRSF006060">
    <property type="entry name" value="AA_transporter"/>
    <property type="match status" value="1"/>
</dbReference>
<dbReference type="STRING" id="555874.SAMN04488065_1730"/>
<evidence type="ECO:0000256" key="5">
    <source>
        <dbReference type="ARBA" id="ARBA00023136"/>
    </source>
</evidence>
<dbReference type="AlphaFoldDB" id="A0A1H3Y8N5"/>
<evidence type="ECO:0000256" key="3">
    <source>
        <dbReference type="ARBA" id="ARBA00022692"/>
    </source>
</evidence>
<evidence type="ECO:0000256" key="2">
    <source>
        <dbReference type="ARBA" id="ARBA00022475"/>
    </source>
</evidence>
<dbReference type="GO" id="GO:0005886">
    <property type="term" value="C:plasma membrane"/>
    <property type="evidence" value="ECO:0007669"/>
    <property type="project" value="UniProtKB-SubCell"/>
</dbReference>
<dbReference type="PANTHER" id="PTHR42770">
    <property type="entry name" value="AMINO ACID TRANSPORTER-RELATED"/>
    <property type="match status" value="1"/>
</dbReference>
<accession>A0A1H3Y8N5</accession>
<sequence length="450" mass="45057">MFALPRGVENLGGPATPIAYLVGTLALSAVATAYAVYLSSPLATRDGLLYLAVSRTWGSRRLGFLVAWPAVGAYAAILAALVAALGRSFAGVSPLSPTVAALTVLVAVVVVHALGPAVAARCQLLVTGPLLLALLVMAAVGLTAVAPDNFAPLFPTPTLRTNPLGAIRTTTVATLFGFVGFEAGAALSPAVRDPRRTTPRALLVGAVVAGLVAAVAATVALGVIPWTRLVFATAPFADAAASGLGVQTATLLGPGTLVATFGAALATAWLPTRTLRGLAETVPGLDRETPPGVPDPALAVTGALAGAVVALDAVGPALYLALPGVFIGYAALSLSVAVLPSLRPALSSRCRLSLPPAALAGVGLLGALVAGSVLAATLTRDPATSLGYTRFAPALAVVDGAVLVRDPLSSVVPALLLWELAGVVVLAVAADYRADRGVERPPLDTAYEDE</sequence>
<dbReference type="InterPro" id="IPR002293">
    <property type="entry name" value="AA/rel_permease1"/>
</dbReference>
<name>A0A1H3Y8N5_9EURY</name>
<gene>
    <name evidence="7" type="ORF">SAMN04488065_1730</name>
</gene>
<feature type="transmembrane region" description="Helical" evidence="6">
    <location>
        <begin position="98"/>
        <end position="117"/>
    </location>
</feature>
<keyword evidence="4 6" id="KW-1133">Transmembrane helix</keyword>
<reference evidence="7 8" key="1">
    <citation type="submission" date="2016-10" db="EMBL/GenBank/DDBJ databases">
        <authorList>
            <person name="de Groot N.N."/>
        </authorList>
    </citation>
    <scope>NUCLEOTIDE SEQUENCE [LARGE SCALE GENOMIC DNA]</scope>
    <source>
        <strain evidence="7 8">CGMCC 1.8712</strain>
    </source>
</reference>
<feature type="transmembrane region" description="Helical" evidence="6">
    <location>
        <begin position="64"/>
        <end position="86"/>
    </location>
</feature>
<feature type="transmembrane region" description="Helical" evidence="6">
    <location>
        <begin position="201"/>
        <end position="224"/>
    </location>
</feature>
<feature type="transmembrane region" description="Helical" evidence="6">
    <location>
        <begin position="244"/>
        <end position="270"/>
    </location>
</feature>